<dbReference type="InterPro" id="IPR036671">
    <property type="entry name" value="DPH_MB_sf"/>
</dbReference>
<gene>
    <name evidence="3" type="ORF">LCGC14_1905310</name>
</gene>
<evidence type="ECO:0000313" key="3">
    <source>
        <dbReference type="EMBL" id="KKL90372.1"/>
    </source>
</evidence>
<evidence type="ECO:0000256" key="1">
    <source>
        <dbReference type="SAM" id="MobiDB-lite"/>
    </source>
</evidence>
<accession>A0A0F9ITH0</accession>
<protein>
    <recommendedName>
        <fullName evidence="2">Putative regulatory protein FmdB zinc ribbon domain-containing protein</fullName>
    </recommendedName>
</protein>
<feature type="domain" description="Putative regulatory protein FmdB zinc ribbon" evidence="2">
    <location>
        <begin position="1"/>
        <end position="41"/>
    </location>
</feature>
<feature type="region of interest" description="Disordered" evidence="1">
    <location>
        <begin position="63"/>
        <end position="86"/>
    </location>
</feature>
<dbReference type="AlphaFoldDB" id="A0A0F9ITH0"/>
<evidence type="ECO:0000259" key="2">
    <source>
        <dbReference type="SMART" id="SM00834"/>
    </source>
</evidence>
<dbReference type="EMBL" id="LAZR01020024">
    <property type="protein sequence ID" value="KKL90372.1"/>
    <property type="molecule type" value="Genomic_DNA"/>
</dbReference>
<sequence>MPQYEYKCECGEQFELLRPMRQAGEDAPCPSCSKSARRIMSLLSKSLVARTFTTYGHDGEILGRKQTTEKTPPPGYRYKNPNIVEV</sequence>
<dbReference type="Pfam" id="PF09723">
    <property type="entry name" value="Zn_ribbon_8"/>
    <property type="match status" value="1"/>
</dbReference>
<dbReference type="SUPFAM" id="SSF144217">
    <property type="entry name" value="CSL zinc finger"/>
    <property type="match status" value="1"/>
</dbReference>
<name>A0A0F9ITH0_9ZZZZ</name>
<comment type="caution">
    <text evidence="3">The sequence shown here is derived from an EMBL/GenBank/DDBJ whole genome shotgun (WGS) entry which is preliminary data.</text>
</comment>
<dbReference type="InterPro" id="IPR013429">
    <property type="entry name" value="Regulatory_FmdB_Zinc_ribbon"/>
</dbReference>
<organism evidence="3">
    <name type="scientific">marine sediment metagenome</name>
    <dbReference type="NCBI Taxonomy" id="412755"/>
    <lineage>
        <taxon>unclassified sequences</taxon>
        <taxon>metagenomes</taxon>
        <taxon>ecological metagenomes</taxon>
    </lineage>
</organism>
<proteinExistence type="predicted"/>
<reference evidence="3" key="1">
    <citation type="journal article" date="2015" name="Nature">
        <title>Complex archaea that bridge the gap between prokaryotes and eukaryotes.</title>
        <authorList>
            <person name="Spang A."/>
            <person name="Saw J.H."/>
            <person name="Jorgensen S.L."/>
            <person name="Zaremba-Niedzwiedzka K."/>
            <person name="Martijn J."/>
            <person name="Lind A.E."/>
            <person name="van Eijk R."/>
            <person name="Schleper C."/>
            <person name="Guy L."/>
            <person name="Ettema T.J."/>
        </authorList>
    </citation>
    <scope>NUCLEOTIDE SEQUENCE</scope>
</reference>
<dbReference type="SMART" id="SM00834">
    <property type="entry name" value="CxxC_CXXC_SSSS"/>
    <property type="match status" value="1"/>
</dbReference>
<dbReference type="Gene3D" id="3.10.660.10">
    <property type="entry name" value="DPH Zinc finger"/>
    <property type="match status" value="1"/>
</dbReference>
<dbReference type="NCBIfam" id="TIGR02605">
    <property type="entry name" value="CxxC_CxxC_SSSS"/>
    <property type="match status" value="1"/>
</dbReference>